<keyword evidence="1" id="KW-0614">Plasmid</keyword>
<dbReference type="KEGG" id="bcq:BCQ_PT04"/>
<dbReference type="AlphaFoldDB" id="B9J6H1"/>
<name>B9J6H1_BACCQ</name>
<dbReference type="Proteomes" id="UP000000441">
    <property type="component" value="Plasmid pBc53"/>
</dbReference>
<evidence type="ECO:0000313" key="1">
    <source>
        <dbReference type="EMBL" id="ACM15966.1"/>
    </source>
</evidence>
<dbReference type="HOGENOM" id="CLU_190425_0_0_9"/>
<sequence length="83" mass="9624">MKQKKLIDVKHAYSTEVLEIQNKLNHLEDGMIQELTRAGMHGSLAHNIHDLRKMLNDLFNKIEYGKDSIDDEMAPLFESKESK</sequence>
<protein>
    <submittedName>
        <fullName evidence="1">Uncharacterized protein</fullName>
    </submittedName>
</protein>
<dbReference type="EMBL" id="CP000229">
    <property type="protein sequence ID" value="ACM15966.1"/>
    <property type="molecule type" value="Genomic_DNA"/>
</dbReference>
<proteinExistence type="predicted"/>
<accession>B9J6H1</accession>
<evidence type="ECO:0000313" key="2">
    <source>
        <dbReference type="Proteomes" id="UP000000441"/>
    </source>
</evidence>
<reference evidence="1 2" key="1">
    <citation type="journal article" date="2009" name="J. Bacteriol.">
        <title>Complete genome sequence of the extremophilic Bacillus cereus strain Q1 with industrial applications.</title>
        <authorList>
            <person name="Xiong Z."/>
            <person name="Jiang Y."/>
            <person name="Qi D."/>
            <person name="Lu H."/>
            <person name="Yang F."/>
            <person name="Yang J."/>
            <person name="Chen L."/>
            <person name="Sun L."/>
            <person name="Xu X."/>
            <person name="Xue Y."/>
            <person name="Zhu Y."/>
            <person name="Jin Q."/>
        </authorList>
    </citation>
    <scope>NUCLEOTIDE SEQUENCE [LARGE SCALE GENOMIC DNA]</scope>
    <source>
        <strain evidence="1 2">Q1</strain>
        <plasmid evidence="1 2">pBc53</plasmid>
    </source>
</reference>
<geneLocation type="plasmid" evidence="1 2">
    <name>pBc53</name>
</geneLocation>
<organism evidence="1 2">
    <name type="scientific">Bacillus cereus (strain Q1)</name>
    <dbReference type="NCBI Taxonomy" id="361100"/>
    <lineage>
        <taxon>Bacteria</taxon>
        <taxon>Bacillati</taxon>
        <taxon>Bacillota</taxon>
        <taxon>Bacilli</taxon>
        <taxon>Bacillales</taxon>
        <taxon>Bacillaceae</taxon>
        <taxon>Bacillus</taxon>
        <taxon>Bacillus cereus group</taxon>
    </lineage>
</organism>
<gene>
    <name evidence="1" type="ordered locus">BCQ_PT04</name>
</gene>